<comment type="caution">
    <text evidence="1">The sequence shown here is derived from an EMBL/GenBank/DDBJ whole genome shotgun (WGS) entry which is preliminary data.</text>
</comment>
<reference evidence="1 2" key="1">
    <citation type="journal article" date="2020" name="bioRxiv">
        <title>Whole genome comparisons of ergot fungi reveals the divergence and evolution of species within the genus Claviceps are the result of varying mechanisms driving genome evolution and host range expansion.</title>
        <authorList>
            <person name="Wyka S.A."/>
            <person name="Mondo S.J."/>
            <person name="Liu M."/>
            <person name="Dettman J."/>
            <person name="Nalam V."/>
            <person name="Broders K.D."/>
        </authorList>
    </citation>
    <scope>NUCLEOTIDE SEQUENCE [LARGE SCALE GENOMIC DNA]</scope>
    <source>
        <strain evidence="1 2">Clav52</strain>
    </source>
</reference>
<accession>A0A9P7QNV2</accession>
<dbReference type="AlphaFoldDB" id="A0A9P7QNV2"/>
<dbReference type="Proteomes" id="UP000707071">
    <property type="component" value="Unassembled WGS sequence"/>
</dbReference>
<keyword evidence="2" id="KW-1185">Reference proteome</keyword>
<proteinExistence type="predicted"/>
<gene>
    <name evidence="1" type="ORF">E4U09_002302</name>
</gene>
<name>A0A9P7QNV2_9HYPO</name>
<dbReference type="EMBL" id="SRRH01000002">
    <property type="protein sequence ID" value="KAG6304034.1"/>
    <property type="molecule type" value="Genomic_DNA"/>
</dbReference>
<organism evidence="1 2">
    <name type="scientific">Claviceps aff. purpurea</name>
    <dbReference type="NCBI Taxonomy" id="1967640"/>
    <lineage>
        <taxon>Eukaryota</taxon>
        <taxon>Fungi</taxon>
        <taxon>Dikarya</taxon>
        <taxon>Ascomycota</taxon>
        <taxon>Pezizomycotina</taxon>
        <taxon>Sordariomycetes</taxon>
        <taxon>Hypocreomycetidae</taxon>
        <taxon>Hypocreales</taxon>
        <taxon>Clavicipitaceae</taxon>
        <taxon>Claviceps</taxon>
    </lineage>
</organism>
<protein>
    <submittedName>
        <fullName evidence="1">Uncharacterized protein</fullName>
    </submittedName>
</protein>
<evidence type="ECO:0000313" key="2">
    <source>
        <dbReference type="Proteomes" id="UP000707071"/>
    </source>
</evidence>
<evidence type="ECO:0000313" key="1">
    <source>
        <dbReference type="EMBL" id="KAG6304034.1"/>
    </source>
</evidence>
<sequence length="119" mass="13316">MFMALMVLTGGEDGGFGLTTSTASSAPAVRQHWASVKLSLINHQIAMHKLQSRSRRSQPSEPRDFLLAGFVADRTCATWHENGQHVIVQAHAWVDTKRTTFQLEYLPLKGLQLGEWREA</sequence>